<protein>
    <submittedName>
        <fullName evidence="2">Uncharacterized protein</fullName>
    </submittedName>
</protein>
<sequence length="563" mass="64446">MLTKDYCLPSAGIQNHQKQPLTDDNQYNNLNLNLNLNNQSSNLDTVCSKSVATDKRKFSNYDFSEKNDPQTKKDSRKNFVKESPSNALNFANYESKKEKNNSSNGDTLLLHFLAHENLIEASNDENGDVKSESESLRIKEAITAKLFDSQKIIQKPFEFPRQKESDDENTKPEVAQFKASQKLLNTNTSSVKLPTMRSFGSVSVPQKLVVPKMPKGEPIEGESEVNVVANGFKLQYNNHDIFKYDIEFTKTMIIESLEHIEMPLFEINDERMSDVIKFQKQKLYRSLMDVFIESFPGLFLGDVFCFDGFATLYSIVPVGYSPKTRRLSRIKSETIMKEKCQILLHIKPSAGHSFNLKDGIDEGKQFLKALILNSALQNPEKLPYYDNQKVYCFKNAQINFCGFPSMGKIQKLHYGIVPEIVFAEDFTVVAFDTIKDIFYKPINLYKLCCGYFTLEKTDTLPLQMYDILEEFLNGMICLPNFGENKNIPIILCGHNNSRADAVQMMHEKSEISLTRYYKIVYEYDIKQRYWPLAVSVINGKRSYFPLECLTVAPGQKAKISNLA</sequence>
<organism evidence="1 2">
    <name type="scientific">Panagrolaimus sp. PS1159</name>
    <dbReference type="NCBI Taxonomy" id="55785"/>
    <lineage>
        <taxon>Eukaryota</taxon>
        <taxon>Metazoa</taxon>
        <taxon>Ecdysozoa</taxon>
        <taxon>Nematoda</taxon>
        <taxon>Chromadorea</taxon>
        <taxon>Rhabditida</taxon>
        <taxon>Tylenchina</taxon>
        <taxon>Panagrolaimomorpha</taxon>
        <taxon>Panagrolaimoidea</taxon>
        <taxon>Panagrolaimidae</taxon>
        <taxon>Panagrolaimus</taxon>
    </lineage>
</organism>
<accession>A0AC35FG85</accession>
<dbReference type="WBParaSite" id="PS1159_v2.g16527.t1">
    <property type="protein sequence ID" value="PS1159_v2.g16527.t1"/>
    <property type="gene ID" value="PS1159_v2.g16527"/>
</dbReference>
<evidence type="ECO:0000313" key="1">
    <source>
        <dbReference type="Proteomes" id="UP000887580"/>
    </source>
</evidence>
<dbReference type="Proteomes" id="UP000887580">
    <property type="component" value="Unplaced"/>
</dbReference>
<proteinExistence type="predicted"/>
<reference evidence="2" key="1">
    <citation type="submission" date="2022-11" db="UniProtKB">
        <authorList>
            <consortium name="WormBaseParasite"/>
        </authorList>
    </citation>
    <scope>IDENTIFICATION</scope>
</reference>
<evidence type="ECO:0000313" key="2">
    <source>
        <dbReference type="WBParaSite" id="PS1159_v2.g16527.t1"/>
    </source>
</evidence>
<name>A0AC35FG85_9BILA</name>